<dbReference type="EMBL" id="JAGKQH010000014">
    <property type="protein sequence ID" value="KAG6581307.1"/>
    <property type="molecule type" value="Genomic_DNA"/>
</dbReference>
<proteinExistence type="predicted"/>
<feature type="non-terminal residue" evidence="1">
    <location>
        <position position="1"/>
    </location>
</feature>
<sequence>MLSKRHPMPLWLLMLYRNHPPKYKNPHHLWSNFISTNASNTEACQPPMQTDFSKMQNQEHCQQLWQDSHQHRFMRIRYEAAQTVSNTIITVSPMWKKPEEFALFEQQLKQEKLKISNHQLHSSLAGLSSTEVLPQPNILSKKLEVQSSSAVRELDCMRLQSKPSPVVIPACV</sequence>
<name>A0AAV6MHA1_9ROSI</name>
<reference evidence="1 2" key="1">
    <citation type="journal article" date="2021" name="Hortic Res">
        <title>The domestication of Cucurbita argyrosperma as revealed by the genome of its wild relative.</title>
        <authorList>
            <person name="Barrera-Redondo J."/>
            <person name="Sanchez-de la Vega G."/>
            <person name="Aguirre-Liguori J.A."/>
            <person name="Castellanos-Morales G."/>
            <person name="Gutierrez-Guerrero Y.T."/>
            <person name="Aguirre-Dugua X."/>
            <person name="Aguirre-Planter E."/>
            <person name="Tenaillon M.I."/>
            <person name="Lira-Saade R."/>
            <person name="Eguiarte L.E."/>
        </authorList>
    </citation>
    <scope>NUCLEOTIDE SEQUENCE [LARGE SCALE GENOMIC DNA]</scope>
    <source>
        <strain evidence="1">JBR-2021</strain>
    </source>
</reference>
<dbReference type="Proteomes" id="UP000685013">
    <property type="component" value="Chromosome 14"/>
</dbReference>
<gene>
    <name evidence="1" type="ORF">SDJN03_21309</name>
</gene>
<dbReference type="AlphaFoldDB" id="A0AAV6MHA1"/>
<accession>A0AAV6MHA1</accession>
<evidence type="ECO:0000313" key="2">
    <source>
        <dbReference type="Proteomes" id="UP000685013"/>
    </source>
</evidence>
<evidence type="ECO:0000313" key="1">
    <source>
        <dbReference type="EMBL" id="KAG6581307.1"/>
    </source>
</evidence>
<comment type="caution">
    <text evidence="1">The sequence shown here is derived from an EMBL/GenBank/DDBJ whole genome shotgun (WGS) entry which is preliminary data.</text>
</comment>
<protein>
    <submittedName>
        <fullName evidence="1">Uncharacterized protein</fullName>
    </submittedName>
</protein>
<organism evidence="1 2">
    <name type="scientific">Cucurbita argyrosperma subsp. sororia</name>
    <dbReference type="NCBI Taxonomy" id="37648"/>
    <lineage>
        <taxon>Eukaryota</taxon>
        <taxon>Viridiplantae</taxon>
        <taxon>Streptophyta</taxon>
        <taxon>Embryophyta</taxon>
        <taxon>Tracheophyta</taxon>
        <taxon>Spermatophyta</taxon>
        <taxon>Magnoliopsida</taxon>
        <taxon>eudicotyledons</taxon>
        <taxon>Gunneridae</taxon>
        <taxon>Pentapetalae</taxon>
        <taxon>rosids</taxon>
        <taxon>fabids</taxon>
        <taxon>Cucurbitales</taxon>
        <taxon>Cucurbitaceae</taxon>
        <taxon>Cucurbiteae</taxon>
        <taxon>Cucurbita</taxon>
    </lineage>
</organism>
<keyword evidence="2" id="KW-1185">Reference proteome</keyword>